<dbReference type="Gene3D" id="3.90.190.20">
    <property type="entry name" value="Mur ligase, C-terminal domain"/>
    <property type="match status" value="1"/>
</dbReference>
<keyword evidence="9 10" id="KW-0961">Cell wall biogenesis/degradation</keyword>
<dbReference type="InterPro" id="IPR051046">
    <property type="entry name" value="MurCDEF_CellWall_CoF430Synth"/>
</dbReference>
<keyword evidence="8 10" id="KW-0131">Cell cycle</keyword>
<name>A0ABQ6LJC0_9RHOB</name>
<dbReference type="Pfam" id="PF08245">
    <property type="entry name" value="Mur_ligase_M"/>
    <property type="match status" value="1"/>
</dbReference>
<dbReference type="InterPro" id="IPR000713">
    <property type="entry name" value="Mur_ligase_N"/>
</dbReference>
<evidence type="ECO:0000256" key="10">
    <source>
        <dbReference type="HAMAP-Rule" id="MF_02019"/>
    </source>
</evidence>
<evidence type="ECO:0000259" key="14">
    <source>
        <dbReference type="Pfam" id="PF08245"/>
    </source>
</evidence>
<keyword evidence="5 10" id="KW-0067">ATP-binding</keyword>
<gene>
    <name evidence="10 15" type="primary">murF</name>
    <name evidence="15" type="ORF">LNKW23_15530</name>
</gene>
<keyword evidence="16" id="KW-1185">Reference proteome</keyword>
<dbReference type="RefSeq" id="WP_285671116.1">
    <property type="nucleotide sequence ID" value="NZ_BSYI01000009.1"/>
</dbReference>
<evidence type="ECO:0000256" key="8">
    <source>
        <dbReference type="ARBA" id="ARBA00023306"/>
    </source>
</evidence>
<dbReference type="GO" id="GO:0016874">
    <property type="term" value="F:ligase activity"/>
    <property type="evidence" value="ECO:0007669"/>
    <property type="project" value="UniProtKB-KW"/>
</dbReference>
<protein>
    <recommendedName>
        <fullName evidence="10 11">UDP-N-acetylmuramoyl-tripeptide--D-alanyl-D-alanine ligase</fullName>
        <ecNumber evidence="10 11">6.3.2.10</ecNumber>
    </recommendedName>
    <alternativeName>
        <fullName evidence="10">D-alanyl-D-alanine-adding enzyme</fullName>
    </alternativeName>
</protein>
<dbReference type="InterPro" id="IPR035911">
    <property type="entry name" value="MurE/MurF_N"/>
</dbReference>
<evidence type="ECO:0000256" key="6">
    <source>
        <dbReference type="ARBA" id="ARBA00022960"/>
    </source>
</evidence>
<dbReference type="PANTHER" id="PTHR43024">
    <property type="entry name" value="UDP-N-ACETYLMURAMOYL-TRIPEPTIDE--D-ALANYL-D-ALANINE LIGASE"/>
    <property type="match status" value="1"/>
</dbReference>
<comment type="subcellular location">
    <subcellularLocation>
        <location evidence="10 11">Cytoplasm</location>
    </subcellularLocation>
</comment>
<evidence type="ECO:0000256" key="5">
    <source>
        <dbReference type="ARBA" id="ARBA00022840"/>
    </source>
</evidence>
<evidence type="ECO:0000259" key="12">
    <source>
        <dbReference type="Pfam" id="PF01225"/>
    </source>
</evidence>
<accession>A0ABQ6LJC0</accession>
<dbReference type="NCBIfam" id="TIGR01143">
    <property type="entry name" value="murF"/>
    <property type="match status" value="1"/>
</dbReference>
<dbReference type="Pfam" id="PF01225">
    <property type="entry name" value="Mur_ligase"/>
    <property type="match status" value="1"/>
</dbReference>
<reference evidence="15 16" key="1">
    <citation type="submission" date="2023-04" db="EMBL/GenBank/DDBJ databases">
        <title>Marinoamorphus aggregata gen. nov., sp. Nov., isolate from tissue of brittle star Ophioplocus japonicus.</title>
        <authorList>
            <person name="Kawano K."/>
            <person name="Sawayama S."/>
            <person name="Nakagawa S."/>
        </authorList>
    </citation>
    <scope>NUCLEOTIDE SEQUENCE [LARGE SCALE GENOMIC DNA]</scope>
    <source>
        <strain evidence="15 16">NKW23</strain>
    </source>
</reference>
<evidence type="ECO:0000256" key="11">
    <source>
        <dbReference type="RuleBase" id="RU004136"/>
    </source>
</evidence>
<comment type="function">
    <text evidence="10 11">Involved in cell wall formation. Catalyzes the final step in the synthesis of UDP-N-acetylmuramoyl-pentapeptide, the precursor of murein.</text>
</comment>
<dbReference type="Gene3D" id="3.40.1190.10">
    <property type="entry name" value="Mur-like, catalytic domain"/>
    <property type="match status" value="1"/>
</dbReference>
<dbReference type="SUPFAM" id="SSF53244">
    <property type="entry name" value="MurD-like peptide ligases, peptide-binding domain"/>
    <property type="match status" value="1"/>
</dbReference>
<dbReference type="Gene3D" id="3.40.1390.10">
    <property type="entry name" value="MurE/MurF, N-terminal domain"/>
    <property type="match status" value="1"/>
</dbReference>
<dbReference type="InterPro" id="IPR036615">
    <property type="entry name" value="Mur_ligase_C_dom_sf"/>
</dbReference>
<feature type="domain" description="Mur ligase central" evidence="14">
    <location>
        <begin position="109"/>
        <end position="296"/>
    </location>
</feature>
<evidence type="ECO:0000313" key="16">
    <source>
        <dbReference type="Proteomes" id="UP001239909"/>
    </source>
</evidence>
<keyword evidence="2 10" id="KW-0436">Ligase</keyword>
<feature type="binding site" evidence="10">
    <location>
        <begin position="111"/>
        <end position="117"/>
    </location>
    <ligand>
        <name>ATP</name>
        <dbReference type="ChEBI" id="CHEBI:30616"/>
    </ligand>
</feature>
<evidence type="ECO:0000259" key="13">
    <source>
        <dbReference type="Pfam" id="PF02875"/>
    </source>
</evidence>
<comment type="caution">
    <text evidence="15">The sequence shown here is derived from an EMBL/GenBank/DDBJ whole genome shotgun (WGS) entry which is preliminary data.</text>
</comment>
<keyword evidence="4 10" id="KW-0547">Nucleotide-binding</keyword>
<feature type="domain" description="Mur ligase C-terminal" evidence="13">
    <location>
        <begin position="335"/>
        <end position="455"/>
    </location>
</feature>
<dbReference type="Proteomes" id="UP001239909">
    <property type="component" value="Unassembled WGS sequence"/>
</dbReference>
<dbReference type="HAMAP" id="MF_02019">
    <property type="entry name" value="MurF"/>
    <property type="match status" value="1"/>
</dbReference>
<dbReference type="InterPro" id="IPR004101">
    <property type="entry name" value="Mur_ligase_C"/>
</dbReference>
<dbReference type="Pfam" id="PF02875">
    <property type="entry name" value="Mur_ligase_C"/>
    <property type="match status" value="1"/>
</dbReference>
<feature type="domain" description="Mur ligase N-terminal catalytic" evidence="12">
    <location>
        <begin position="26"/>
        <end position="73"/>
    </location>
</feature>
<dbReference type="SUPFAM" id="SSF53623">
    <property type="entry name" value="MurD-like peptide ligases, catalytic domain"/>
    <property type="match status" value="1"/>
</dbReference>
<keyword evidence="7 10" id="KW-0573">Peptidoglycan synthesis</keyword>
<proteinExistence type="inferred from homology"/>
<keyword evidence="1 10" id="KW-0963">Cytoplasm</keyword>
<dbReference type="EC" id="6.3.2.10" evidence="10 11"/>
<comment type="catalytic activity">
    <reaction evidence="10 11">
        <text>D-alanyl-D-alanine + UDP-N-acetyl-alpha-D-muramoyl-L-alanyl-gamma-D-glutamyl-meso-2,6-diaminopimelate + ATP = UDP-N-acetyl-alpha-D-muramoyl-L-alanyl-gamma-D-glutamyl-meso-2,6-diaminopimeloyl-D-alanyl-D-alanine + ADP + phosphate + H(+)</text>
        <dbReference type="Rhea" id="RHEA:28374"/>
        <dbReference type="ChEBI" id="CHEBI:15378"/>
        <dbReference type="ChEBI" id="CHEBI:30616"/>
        <dbReference type="ChEBI" id="CHEBI:43474"/>
        <dbReference type="ChEBI" id="CHEBI:57822"/>
        <dbReference type="ChEBI" id="CHEBI:61386"/>
        <dbReference type="ChEBI" id="CHEBI:83905"/>
        <dbReference type="ChEBI" id="CHEBI:456216"/>
        <dbReference type="EC" id="6.3.2.10"/>
    </reaction>
</comment>
<keyword evidence="3 10" id="KW-0132">Cell division</keyword>
<comment type="similarity">
    <text evidence="10">Belongs to the MurCDEF family. MurF subfamily.</text>
</comment>
<evidence type="ECO:0000256" key="9">
    <source>
        <dbReference type="ARBA" id="ARBA00023316"/>
    </source>
</evidence>
<dbReference type="SUPFAM" id="SSF63418">
    <property type="entry name" value="MurE/MurF N-terminal domain"/>
    <property type="match status" value="1"/>
</dbReference>
<organism evidence="15 16">
    <name type="scientific">Paralimibaculum aggregatum</name>
    <dbReference type="NCBI Taxonomy" id="3036245"/>
    <lineage>
        <taxon>Bacteria</taxon>
        <taxon>Pseudomonadati</taxon>
        <taxon>Pseudomonadota</taxon>
        <taxon>Alphaproteobacteria</taxon>
        <taxon>Rhodobacterales</taxon>
        <taxon>Paracoccaceae</taxon>
        <taxon>Paralimibaculum</taxon>
    </lineage>
</organism>
<dbReference type="InterPro" id="IPR005863">
    <property type="entry name" value="UDP-N-AcMur_synth"/>
</dbReference>
<evidence type="ECO:0000256" key="1">
    <source>
        <dbReference type="ARBA" id="ARBA00022490"/>
    </source>
</evidence>
<dbReference type="InterPro" id="IPR013221">
    <property type="entry name" value="Mur_ligase_cen"/>
</dbReference>
<evidence type="ECO:0000256" key="4">
    <source>
        <dbReference type="ARBA" id="ARBA00022741"/>
    </source>
</evidence>
<evidence type="ECO:0000256" key="7">
    <source>
        <dbReference type="ARBA" id="ARBA00022984"/>
    </source>
</evidence>
<evidence type="ECO:0000256" key="3">
    <source>
        <dbReference type="ARBA" id="ARBA00022618"/>
    </source>
</evidence>
<dbReference type="EMBL" id="BSYI01000009">
    <property type="protein sequence ID" value="GMG82340.1"/>
    <property type="molecule type" value="Genomic_DNA"/>
</dbReference>
<evidence type="ECO:0000313" key="15">
    <source>
        <dbReference type="EMBL" id="GMG82340.1"/>
    </source>
</evidence>
<evidence type="ECO:0000256" key="2">
    <source>
        <dbReference type="ARBA" id="ARBA00022598"/>
    </source>
</evidence>
<comment type="pathway">
    <text evidence="10 11">Cell wall biogenesis; peptidoglycan biosynthesis.</text>
</comment>
<keyword evidence="6 10" id="KW-0133">Cell shape</keyword>
<sequence>MTEALWTSEAAAAATGGEARHAFAATGVAIDSRELERGDLFVALAGEARDGHGFVADALKRGAAAAMVTHRPKGVPADAPLLVVGDTLAGLTGLAAAARARSRARVLAVTGSVGKTSTKDMLAMMLATHGRVHAAERSFNNHWGVPLTLARLPRDCDFAVLEIGMNHAGEIAPLSRLARPELALVTCVRAVHLEHFSGIEAIADAKAEIFEGLAEGGIAVVNAADPQTPRLLAQAGAARVVRFGEGGEIVADHVAIRDATTVVRATLGPEGGRLIFRIGAAGRHFAENACAALACVAALGLDTARAALELPRWHAPKGRGARERVRLGPGGLDGEITLIDESFNANPASMRAALEALAAAPVAHNIGRVARGRRIVFLGDMLELGPEEIAMHASLATSPEIAAADIVHCCGPRMRALHAALPRRRRGIWAADSTELAARAGRLVDAGDVCMVKGSKGARMGPVLAAIRRLGQAKISGEDG</sequence>
<dbReference type="InterPro" id="IPR036565">
    <property type="entry name" value="Mur-like_cat_sf"/>
</dbReference>
<dbReference type="PANTHER" id="PTHR43024:SF1">
    <property type="entry name" value="UDP-N-ACETYLMURAMOYL-TRIPEPTIDE--D-ALANYL-D-ALANINE LIGASE"/>
    <property type="match status" value="1"/>
</dbReference>